<keyword evidence="2" id="KW-1185">Reference proteome</keyword>
<evidence type="ECO:0000313" key="1">
    <source>
        <dbReference type="EMBL" id="MBA9040992.1"/>
    </source>
</evidence>
<comment type="caution">
    <text evidence="1">The sequence shown here is derived from an EMBL/GenBank/DDBJ whole genome shotgun (WGS) entry which is preliminary data.</text>
</comment>
<evidence type="ECO:0000313" key="2">
    <source>
        <dbReference type="Proteomes" id="UP000543174"/>
    </source>
</evidence>
<name>A0A7W3NDG2_PRIAR</name>
<dbReference type="EMBL" id="JACJHT010000003">
    <property type="protein sequence ID" value="MBA9040992.1"/>
    <property type="molecule type" value="Genomic_DNA"/>
</dbReference>
<proteinExistence type="predicted"/>
<dbReference type="Proteomes" id="UP000543174">
    <property type="component" value="Unassembled WGS sequence"/>
</dbReference>
<dbReference type="AlphaFoldDB" id="A0A7W3NDG2"/>
<gene>
    <name evidence="1" type="ORF">HNP21_004102</name>
</gene>
<organism evidence="1 2">
    <name type="scientific">Priestia aryabhattai</name>
    <name type="common">Bacillus aryabhattai</name>
    <dbReference type="NCBI Taxonomy" id="412384"/>
    <lineage>
        <taxon>Bacteria</taxon>
        <taxon>Bacillati</taxon>
        <taxon>Bacillota</taxon>
        <taxon>Bacilli</taxon>
        <taxon>Bacillales</taxon>
        <taxon>Bacillaceae</taxon>
        <taxon>Priestia</taxon>
    </lineage>
</organism>
<reference evidence="1" key="1">
    <citation type="submission" date="2020-08" db="EMBL/GenBank/DDBJ databases">
        <title>Functional genomics of gut bacteria from endangered species of beetles.</title>
        <authorList>
            <person name="Carlos-Shanley C."/>
        </authorList>
    </citation>
    <scope>NUCLEOTIDE SEQUENCE [LARGE SCALE GENOMIC DNA]</scope>
    <source>
        <strain evidence="1">S00060</strain>
    </source>
</reference>
<protein>
    <submittedName>
        <fullName evidence="1">Uncharacterized protein</fullName>
    </submittedName>
</protein>
<sequence length="39" mass="4481">MCIFSTMSYESYLEIFLKECLLPLSIGYTKLGVKFQQGV</sequence>
<accession>A0A7W3NDG2</accession>